<sequence length="827" mass="90158">MKKESVWSLVKVAVLSICCGIITVECITFDPQQQIPVQVDTTYVQLRCPLQRWGVVRPVTFSWFHRPTTGQETQIYTSAHFTIATDGGLLTIDRVQKTDGGVFTAMATDAAAKTGNCTFYVQVLYGPVFDTPSVSQLQVNVTQSLVLTCPYDSSPEARVSWMKDGIMLGSTQKFIFSGKNLTITAVDSTDKGSYQCRATNTVGSAVSSPISVVVVIPTAFVTTPSSVEIFITGEPANLTCSAMGSPRPTIEWKKGTVTLTTDSLHIITQSSAEDVAISSLEYRTISVEAQGKYTCTARNPEQTLQHLFEVAIHAPPEITSVFESTMYVKIGKPMTLYCQATGIPKPSFTWFKDDRAIARVADTHFQEGWDGYLRVTEVIGSDKGLYQCRAVNDVGEAFSEAFNLVVTGLHFLVKPRPNKYIMTNSTARMNCKVAGAQNNVPVAIDWLKDGRRVDARCSQADFNNSLCTGTFVMGRSLYISRMATADEGVYTCEATEQAGRNPETIRADSLIQILVPVEFDPVLPRTVRGDFHRGLTVRCQATGTPTPKIEWYRHGVRVLNNTHRVVTGGLMKFLALHVADSDRYTCIASNKAGEKVQNVHISINTILTTPAALSLTITPFSYNAQIQWGVIANGGYAVTGFQLEYRQIKPTVSEWTVFEDIGISERSLGIKNLDPDASYQVKAWANNQLGKGEVVTMEFQTVAEEGGGILQLSLSQLLIIVIIIIAAVGMLIAIICVIVCRRHGSNLAVMRARQRAQADDNQALVTNQQDQSSHVNPAYEGGGKAQKDMELKEVKPQEEGGGGGDAKAQADAPSGQNGEAKKETTTT</sequence>
<evidence type="ECO:0000313" key="9">
    <source>
        <dbReference type="EnsemblMetazoa" id="XP_038065169.1"/>
    </source>
</evidence>
<evidence type="ECO:0000256" key="3">
    <source>
        <dbReference type="ARBA" id="ARBA00023157"/>
    </source>
</evidence>
<feature type="domain" description="Ig-like" evidence="7">
    <location>
        <begin position="524"/>
        <end position="602"/>
    </location>
</feature>
<organism evidence="9 10">
    <name type="scientific">Patiria miniata</name>
    <name type="common">Bat star</name>
    <name type="synonym">Asterina miniata</name>
    <dbReference type="NCBI Taxonomy" id="46514"/>
    <lineage>
        <taxon>Eukaryota</taxon>
        <taxon>Metazoa</taxon>
        <taxon>Echinodermata</taxon>
        <taxon>Eleutherozoa</taxon>
        <taxon>Asterozoa</taxon>
        <taxon>Asteroidea</taxon>
        <taxon>Valvatacea</taxon>
        <taxon>Valvatida</taxon>
        <taxon>Asterinidae</taxon>
        <taxon>Patiria</taxon>
    </lineage>
</organism>
<accession>A0A914AP01</accession>
<dbReference type="PANTHER" id="PTHR45080">
    <property type="entry name" value="CONTACTIN 5"/>
    <property type="match status" value="1"/>
</dbReference>
<dbReference type="GO" id="GO:0050808">
    <property type="term" value="P:synapse organization"/>
    <property type="evidence" value="ECO:0007669"/>
    <property type="project" value="TreeGrafter"/>
</dbReference>
<dbReference type="Pfam" id="PF07679">
    <property type="entry name" value="I-set"/>
    <property type="match status" value="3"/>
</dbReference>
<feature type="domain" description="Ig-like" evidence="7">
    <location>
        <begin position="217"/>
        <end position="305"/>
    </location>
</feature>
<feature type="compositionally biased region" description="Polar residues" evidence="5">
    <location>
        <begin position="764"/>
        <end position="775"/>
    </location>
</feature>
<dbReference type="RefSeq" id="XP_038065169.1">
    <property type="nucleotide sequence ID" value="XM_038209241.1"/>
</dbReference>
<dbReference type="SMART" id="SM00409">
    <property type="entry name" value="IG"/>
    <property type="match status" value="6"/>
</dbReference>
<keyword evidence="4" id="KW-0393">Immunoglobulin domain</keyword>
<feature type="domain" description="Ig-like" evidence="7">
    <location>
        <begin position="132"/>
        <end position="211"/>
    </location>
</feature>
<dbReference type="PANTHER" id="PTHR45080:SF8">
    <property type="entry name" value="IG-LIKE DOMAIN-CONTAINING PROTEIN"/>
    <property type="match status" value="1"/>
</dbReference>
<feature type="region of interest" description="Disordered" evidence="5">
    <location>
        <begin position="760"/>
        <end position="827"/>
    </location>
</feature>
<dbReference type="InterPro" id="IPR003599">
    <property type="entry name" value="Ig_sub"/>
</dbReference>
<keyword evidence="1" id="KW-0732">Signal</keyword>
<keyword evidence="2" id="KW-0677">Repeat</keyword>
<dbReference type="Proteomes" id="UP000887568">
    <property type="component" value="Unplaced"/>
</dbReference>
<dbReference type="InterPro" id="IPR013783">
    <property type="entry name" value="Ig-like_fold"/>
</dbReference>
<proteinExistence type="predicted"/>
<reference evidence="9" key="1">
    <citation type="submission" date="2022-11" db="UniProtKB">
        <authorList>
            <consortium name="EnsemblMetazoa"/>
        </authorList>
    </citation>
    <scope>IDENTIFICATION</scope>
</reference>
<dbReference type="GO" id="GO:0043025">
    <property type="term" value="C:neuronal cell body"/>
    <property type="evidence" value="ECO:0007669"/>
    <property type="project" value="TreeGrafter"/>
</dbReference>
<name>A0A914AP01_PATMI</name>
<dbReference type="InterPro" id="IPR003961">
    <property type="entry name" value="FN3_dom"/>
</dbReference>
<keyword evidence="10" id="KW-1185">Reference proteome</keyword>
<dbReference type="InterPro" id="IPR013098">
    <property type="entry name" value="Ig_I-set"/>
</dbReference>
<keyword evidence="3" id="KW-1015">Disulfide bond</keyword>
<evidence type="ECO:0000256" key="4">
    <source>
        <dbReference type="ARBA" id="ARBA00023319"/>
    </source>
</evidence>
<dbReference type="InterPro" id="IPR036179">
    <property type="entry name" value="Ig-like_dom_sf"/>
</dbReference>
<evidence type="ECO:0000256" key="1">
    <source>
        <dbReference type="ARBA" id="ARBA00022729"/>
    </source>
</evidence>
<dbReference type="InterPro" id="IPR036116">
    <property type="entry name" value="FN3_sf"/>
</dbReference>
<dbReference type="GO" id="GO:0030424">
    <property type="term" value="C:axon"/>
    <property type="evidence" value="ECO:0007669"/>
    <property type="project" value="TreeGrafter"/>
</dbReference>
<feature type="domain" description="Fibronectin type-III" evidence="8">
    <location>
        <begin position="609"/>
        <end position="705"/>
    </location>
</feature>
<feature type="transmembrane region" description="Helical" evidence="6">
    <location>
        <begin position="717"/>
        <end position="740"/>
    </location>
</feature>
<dbReference type="OrthoDB" id="5985519at2759"/>
<dbReference type="PROSITE" id="PS50853">
    <property type="entry name" value="FN3"/>
    <property type="match status" value="1"/>
</dbReference>
<dbReference type="OMA" id="AXASSEL"/>
<dbReference type="InterPro" id="IPR003598">
    <property type="entry name" value="Ig_sub2"/>
</dbReference>
<evidence type="ECO:0000259" key="8">
    <source>
        <dbReference type="PROSITE" id="PS50853"/>
    </source>
</evidence>
<dbReference type="FunFam" id="2.60.40.10:FF:000032">
    <property type="entry name" value="palladin isoform X1"/>
    <property type="match status" value="1"/>
</dbReference>
<dbReference type="Gene3D" id="2.60.40.10">
    <property type="entry name" value="Immunoglobulins"/>
    <property type="match status" value="7"/>
</dbReference>
<dbReference type="GO" id="GO:0005886">
    <property type="term" value="C:plasma membrane"/>
    <property type="evidence" value="ECO:0007669"/>
    <property type="project" value="TreeGrafter"/>
</dbReference>
<dbReference type="AlphaFoldDB" id="A0A914AP01"/>
<dbReference type="GO" id="GO:0008046">
    <property type="term" value="F:axon guidance receptor activity"/>
    <property type="evidence" value="ECO:0007669"/>
    <property type="project" value="TreeGrafter"/>
</dbReference>
<dbReference type="PROSITE" id="PS50835">
    <property type="entry name" value="IG_LIKE"/>
    <property type="match status" value="5"/>
</dbReference>
<dbReference type="Pfam" id="PF13927">
    <property type="entry name" value="Ig_3"/>
    <property type="match status" value="2"/>
</dbReference>
<dbReference type="SMART" id="SM00408">
    <property type="entry name" value="IGc2"/>
    <property type="match status" value="6"/>
</dbReference>
<dbReference type="CDD" id="cd00063">
    <property type="entry name" value="FN3"/>
    <property type="match status" value="1"/>
</dbReference>
<keyword evidence="6" id="KW-1133">Transmembrane helix</keyword>
<dbReference type="GeneID" id="119735516"/>
<keyword evidence="6" id="KW-0472">Membrane</keyword>
<dbReference type="InterPro" id="IPR007110">
    <property type="entry name" value="Ig-like_dom"/>
</dbReference>
<dbReference type="InterPro" id="IPR050958">
    <property type="entry name" value="Cell_Adh-Cytoskel_Orgn"/>
</dbReference>
<evidence type="ECO:0000256" key="6">
    <source>
        <dbReference type="SAM" id="Phobius"/>
    </source>
</evidence>
<evidence type="ECO:0000259" key="7">
    <source>
        <dbReference type="PROSITE" id="PS50835"/>
    </source>
</evidence>
<feature type="domain" description="Ig-like" evidence="7">
    <location>
        <begin position="316"/>
        <end position="399"/>
    </location>
</feature>
<evidence type="ECO:0000256" key="2">
    <source>
        <dbReference type="ARBA" id="ARBA00022737"/>
    </source>
</evidence>
<dbReference type="SUPFAM" id="SSF49265">
    <property type="entry name" value="Fibronectin type III"/>
    <property type="match status" value="1"/>
</dbReference>
<protein>
    <submittedName>
        <fullName evidence="9">Uncharacterized protein</fullName>
    </submittedName>
</protein>
<dbReference type="SUPFAM" id="SSF48726">
    <property type="entry name" value="Immunoglobulin"/>
    <property type="match status" value="6"/>
</dbReference>
<feature type="compositionally biased region" description="Basic and acidic residues" evidence="5">
    <location>
        <begin position="785"/>
        <end position="798"/>
    </location>
</feature>
<dbReference type="EnsemblMetazoa" id="XM_038209241.1">
    <property type="protein sequence ID" value="XP_038065169.1"/>
    <property type="gene ID" value="LOC119735516"/>
</dbReference>
<keyword evidence="6" id="KW-0812">Transmembrane</keyword>
<dbReference type="CDD" id="cd00096">
    <property type="entry name" value="Ig"/>
    <property type="match status" value="3"/>
</dbReference>
<feature type="domain" description="Ig-like" evidence="7">
    <location>
        <begin position="424"/>
        <end position="506"/>
    </location>
</feature>
<evidence type="ECO:0000313" key="10">
    <source>
        <dbReference type="Proteomes" id="UP000887568"/>
    </source>
</evidence>
<evidence type="ECO:0000256" key="5">
    <source>
        <dbReference type="SAM" id="MobiDB-lite"/>
    </source>
</evidence>
<dbReference type="GO" id="GO:0007156">
    <property type="term" value="P:homophilic cell adhesion via plasma membrane adhesion molecules"/>
    <property type="evidence" value="ECO:0007669"/>
    <property type="project" value="TreeGrafter"/>
</dbReference>